<protein>
    <submittedName>
        <fullName evidence="1">Uncharacterized protein</fullName>
    </submittedName>
</protein>
<gene>
    <name evidence="1" type="ORF">SDC9_20306</name>
</gene>
<dbReference type="EMBL" id="VSSQ01000081">
    <property type="protein sequence ID" value="MPL74494.1"/>
    <property type="molecule type" value="Genomic_DNA"/>
</dbReference>
<sequence length="166" mass="18988">MTICDGGDLRSVLETAFPVPMEEYEDAFYCQEMTRSLNDLAKVYKRRFVETVDEIKAGGLLSDAFVLEMEESRKKEVDIKALRNGLPDLFQEVVHITTTDAAKLLSNRFIYEAVKNLIGDRITNYDAVNVDDLEARLPEPELSAYMKITKSPKGYVVKRVTQRRRS</sequence>
<organism evidence="1">
    <name type="scientific">bioreactor metagenome</name>
    <dbReference type="NCBI Taxonomy" id="1076179"/>
    <lineage>
        <taxon>unclassified sequences</taxon>
        <taxon>metagenomes</taxon>
        <taxon>ecological metagenomes</taxon>
    </lineage>
</organism>
<name>A0A644U6C9_9ZZZZ</name>
<proteinExistence type="predicted"/>
<accession>A0A644U6C9</accession>
<reference evidence="1" key="1">
    <citation type="submission" date="2019-08" db="EMBL/GenBank/DDBJ databases">
        <authorList>
            <person name="Kucharzyk K."/>
            <person name="Murdoch R.W."/>
            <person name="Higgins S."/>
            <person name="Loffler F."/>
        </authorList>
    </citation>
    <scope>NUCLEOTIDE SEQUENCE</scope>
</reference>
<comment type="caution">
    <text evidence="1">The sequence shown here is derived from an EMBL/GenBank/DDBJ whole genome shotgun (WGS) entry which is preliminary data.</text>
</comment>
<dbReference type="AlphaFoldDB" id="A0A644U6C9"/>
<evidence type="ECO:0000313" key="1">
    <source>
        <dbReference type="EMBL" id="MPL74494.1"/>
    </source>
</evidence>